<reference evidence="3" key="1">
    <citation type="submission" date="2022-04" db="EMBL/GenBank/DDBJ databases">
        <title>Lysobacter sp. CAU 1642 isolated from sea sand.</title>
        <authorList>
            <person name="Kim W."/>
        </authorList>
    </citation>
    <scope>NUCLEOTIDE SEQUENCE</scope>
    <source>
        <strain evidence="3">CAU 1642</strain>
    </source>
</reference>
<proteinExistence type="predicted"/>
<evidence type="ECO:0008006" key="5">
    <source>
        <dbReference type="Google" id="ProtNLM"/>
    </source>
</evidence>
<comment type="caution">
    <text evidence="3">The sequence shown here is derived from an EMBL/GenBank/DDBJ whole genome shotgun (WGS) entry which is preliminary data.</text>
</comment>
<evidence type="ECO:0000256" key="1">
    <source>
        <dbReference type="SAM" id="MobiDB-lite"/>
    </source>
</evidence>
<keyword evidence="4" id="KW-1185">Reference proteome</keyword>
<dbReference type="Proteomes" id="UP001431449">
    <property type="component" value="Unassembled WGS sequence"/>
</dbReference>
<evidence type="ECO:0000313" key="3">
    <source>
        <dbReference type="EMBL" id="MCK7593672.1"/>
    </source>
</evidence>
<evidence type="ECO:0000256" key="2">
    <source>
        <dbReference type="SAM" id="SignalP"/>
    </source>
</evidence>
<feature type="chain" id="PRO_5045955894" description="HEAT repeat domain-containing protein" evidence="2">
    <location>
        <begin position="21"/>
        <end position="398"/>
    </location>
</feature>
<evidence type="ECO:0000313" key="4">
    <source>
        <dbReference type="Proteomes" id="UP001431449"/>
    </source>
</evidence>
<accession>A0ABT0GH43</accession>
<feature type="signal peptide" evidence="2">
    <location>
        <begin position="1"/>
        <end position="20"/>
    </location>
</feature>
<gene>
    <name evidence="3" type="ORF">M0G41_08320</name>
</gene>
<dbReference type="EMBL" id="JALNMH010000006">
    <property type="protein sequence ID" value="MCK7593672.1"/>
    <property type="molecule type" value="Genomic_DNA"/>
</dbReference>
<feature type="region of interest" description="Disordered" evidence="1">
    <location>
        <begin position="375"/>
        <end position="398"/>
    </location>
</feature>
<keyword evidence="2" id="KW-0732">Signal</keyword>
<organism evidence="3 4">
    <name type="scientific">Pseudomarimonas salicorniae</name>
    <dbReference type="NCBI Taxonomy" id="2933270"/>
    <lineage>
        <taxon>Bacteria</taxon>
        <taxon>Pseudomonadati</taxon>
        <taxon>Pseudomonadota</taxon>
        <taxon>Gammaproteobacteria</taxon>
        <taxon>Lysobacterales</taxon>
        <taxon>Lysobacteraceae</taxon>
        <taxon>Pseudomarimonas</taxon>
    </lineage>
</organism>
<protein>
    <recommendedName>
        <fullName evidence="5">HEAT repeat domain-containing protein</fullName>
    </recommendedName>
</protein>
<sequence>MPLRPLCPDFLLLMIAGVFAAAGSSPAADRDGTADAEWPYQAEWDRLTDAHLDRALDRIALRHDADAQLVRFAVGATDWLGDCSGQVWARHGLVFQGDDPLMRCDPAKDAWARASTEALLDAPDIGPHHLFALLRANQDPSVKRRVIDALLAAEPLNPAVLAAQLGDPAWQPDDALLDARIEAVAEGRQGFDTHAARISQIMAEASSAIAADPELITLLLRVEEDGRGPESSVEPAPAEVLAEMAALMPIMPAIFSSTSNLLMSALSPVCDPHRGLSERRLRACAGLGRAMAEQPQAPIEQRLGARLWWQALQALGEDPEPARESMRQGLWQTEAFIDLLNRQQAEEAGGWSVAYSQAMRRGESEWDLQQRTLREAGVPLRPPEGYLPEAIKRNDPYR</sequence>
<dbReference type="RefSeq" id="WP_248207695.1">
    <property type="nucleotide sequence ID" value="NZ_JALNMH010000006.1"/>
</dbReference>
<name>A0ABT0GH43_9GAMM</name>